<keyword evidence="5" id="KW-1185">Reference proteome</keyword>
<evidence type="ECO:0000259" key="3">
    <source>
        <dbReference type="PROSITE" id="PS51755"/>
    </source>
</evidence>
<evidence type="ECO:0000256" key="1">
    <source>
        <dbReference type="ARBA" id="ARBA00023125"/>
    </source>
</evidence>
<dbReference type="SUPFAM" id="SSF46894">
    <property type="entry name" value="C-terminal effector domain of the bipartite response regulators"/>
    <property type="match status" value="1"/>
</dbReference>
<dbReference type="Proteomes" id="UP001552594">
    <property type="component" value="Unassembled WGS sequence"/>
</dbReference>
<dbReference type="InterPro" id="IPR001867">
    <property type="entry name" value="OmpR/PhoB-type_DNA-bd"/>
</dbReference>
<dbReference type="EMBL" id="JBFAUK010000017">
    <property type="protein sequence ID" value="MEV5509012.1"/>
    <property type="molecule type" value="Genomic_DNA"/>
</dbReference>
<dbReference type="InterPro" id="IPR016032">
    <property type="entry name" value="Sig_transdc_resp-reg_C-effctor"/>
</dbReference>
<dbReference type="Gene3D" id="1.10.10.10">
    <property type="entry name" value="Winged helix-like DNA-binding domain superfamily/Winged helix DNA-binding domain"/>
    <property type="match status" value="1"/>
</dbReference>
<dbReference type="CDD" id="cd00383">
    <property type="entry name" value="trans_reg_C"/>
    <property type="match status" value="1"/>
</dbReference>
<reference evidence="4 5" key="1">
    <citation type="submission" date="2024-06" db="EMBL/GenBank/DDBJ databases">
        <title>The Natural Products Discovery Center: Release of the First 8490 Sequenced Strains for Exploring Actinobacteria Biosynthetic Diversity.</title>
        <authorList>
            <person name="Kalkreuter E."/>
            <person name="Kautsar S.A."/>
            <person name="Yang D."/>
            <person name="Bader C.D."/>
            <person name="Teijaro C.N."/>
            <person name="Fluegel L."/>
            <person name="Davis C.M."/>
            <person name="Simpson J.R."/>
            <person name="Lauterbach L."/>
            <person name="Steele A.D."/>
            <person name="Gui C."/>
            <person name="Meng S."/>
            <person name="Li G."/>
            <person name="Viehrig K."/>
            <person name="Ye F."/>
            <person name="Su P."/>
            <person name="Kiefer A.F."/>
            <person name="Nichols A."/>
            <person name="Cepeda A.J."/>
            <person name="Yan W."/>
            <person name="Fan B."/>
            <person name="Jiang Y."/>
            <person name="Adhikari A."/>
            <person name="Zheng C.-J."/>
            <person name="Schuster L."/>
            <person name="Cowan T.M."/>
            <person name="Smanski M.J."/>
            <person name="Chevrette M.G."/>
            <person name="De Carvalho L.P.S."/>
            <person name="Shen B."/>
        </authorList>
    </citation>
    <scope>NUCLEOTIDE SEQUENCE [LARGE SCALE GENOMIC DNA]</scope>
    <source>
        <strain evidence="4 5">NPDC052347</strain>
    </source>
</reference>
<organism evidence="4 5">
    <name type="scientific">Streptomyces orinoci</name>
    <name type="common">Streptoverticillium orinoci</name>
    <dbReference type="NCBI Taxonomy" id="67339"/>
    <lineage>
        <taxon>Bacteria</taxon>
        <taxon>Bacillati</taxon>
        <taxon>Actinomycetota</taxon>
        <taxon>Actinomycetes</taxon>
        <taxon>Kitasatosporales</taxon>
        <taxon>Streptomycetaceae</taxon>
        <taxon>Streptomyces</taxon>
    </lineage>
</organism>
<name>A0ABV3K1I0_STRON</name>
<evidence type="ECO:0000256" key="2">
    <source>
        <dbReference type="PROSITE-ProRule" id="PRU01091"/>
    </source>
</evidence>
<dbReference type="SMART" id="SM00862">
    <property type="entry name" value="Trans_reg_C"/>
    <property type="match status" value="1"/>
</dbReference>
<accession>A0ABV3K1I0</accession>
<dbReference type="PROSITE" id="PS51755">
    <property type="entry name" value="OMPR_PHOB"/>
    <property type="match status" value="1"/>
</dbReference>
<keyword evidence="1 2" id="KW-0238">DNA-binding</keyword>
<protein>
    <submittedName>
        <fullName evidence="4">Winged helix-turn-helix domain-containing protein</fullName>
    </submittedName>
</protein>
<feature type="DNA-binding region" description="OmpR/PhoB-type" evidence="2">
    <location>
        <begin position="7"/>
        <end position="103"/>
    </location>
</feature>
<evidence type="ECO:0000313" key="5">
    <source>
        <dbReference type="Proteomes" id="UP001552594"/>
    </source>
</evidence>
<dbReference type="InterPro" id="IPR036388">
    <property type="entry name" value="WH-like_DNA-bd_sf"/>
</dbReference>
<gene>
    <name evidence="4" type="ORF">AB0L16_21685</name>
</gene>
<comment type="caution">
    <text evidence="4">The sequence shown here is derived from an EMBL/GenBank/DDBJ whole genome shotgun (WGS) entry which is preliminary data.</text>
</comment>
<feature type="domain" description="OmpR/PhoB-type" evidence="3">
    <location>
        <begin position="7"/>
        <end position="103"/>
    </location>
</feature>
<dbReference type="RefSeq" id="WP_109282065.1">
    <property type="nucleotide sequence ID" value="NZ_JBFAUK010000017.1"/>
</dbReference>
<dbReference type="Pfam" id="PF00486">
    <property type="entry name" value="Trans_reg_C"/>
    <property type="match status" value="1"/>
</dbReference>
<sequence>MTLYHQDTHCTRHDILIDHGRRSVTAEGRELELTYAEFEILARLAARPLQVHSRHQLLTAVHGVSTAGGRTVDVHIARLRGKLGPRLREVIRTVRKVGYAYDPSRAAAA</sequence>
<evidence type="ECO:0000313" key="4">
    <source>
        <dbReference type="EMBL" id="MEV5509012.1"/>
    </source>
</evidence>
<proteinExistence type="predicted"/>